<sequence>MTAIRTALIAALLFLFSIVPALADGLRVAVISDLNGSYGSVVYNPRVSAAVERIIALEPDLVLLTGDMVAGQRRPHLSEAEVRAMWRAFHGVVSVPLARAGIPLAVTPGNHDASGYSGFEQERRIYADEWRNRVPEVQFVPGGAYPFHYAFNMAGVQFISLDATVVGSLDPAQRAWLGALGTDDISARIVFSHLPLWPFAQGRETQIIGDAAVARFFQDQQIDLHLSGHHHAFYPGSEGGVAYVSQACLGSGPRALIGESAKSSPGFTLIDISATGNIQVSAFEGRAFDAPVDFTTLPRRISSPDAVLTRLDLAPTQKVSVSGR</sequence>
<dbReference type="Pfam" id="PF00149">
    <property type="entry name" value="Metallophos"/>
    <property type="match status" value="1"/>
</dbReference>
<evidence type="ECO:0000313" key="3">
    <source>
        <dbReference type="Proteomes" id="UP000503308"/>
    </source>
</evidence>
<dbReference type="InterPro" id="IPR051918">
    <property type="entry name" value="STPP_CPPED1"/>
</dbReference>
<evidence type="ECO:0000259" key="1">
    <source>
        <dbReference type="Pfam" id="PF00149"/>
    </source>
</evidence>
<dbReference type="InterPro" id="IPR004843">
    <property type="entry name" value="Calcineurin-like_PHP"/>
</dbReference>
<dbReference type="InterPro" id="IPR029052">
    <property type="entry name" value="Metallo-depent_PP-like"/>
</dbReference>
<accession>A0A858SRL9</accession>
<dbReference type="EMBL" id="CP048788">
    <property type="protein sequence ID" value="QJF50323.1"/>
    <property type="molecule type" value="Genomic_DNA"/>
</dbReference>
<protein>
    <submittedName>
        <fullName evidence="2">Metallophosphoesterase</fullName>
    </submittedName>
</protein>
<gene>
    <name evidence="2" type="ORF">G3256_03655</name>
</gene>
<dbReference type="Gene3D" id="3.60.21.10">
    <property type="match status" value="1"/>
</dbReference>
<dbReference type="SUPFAM" id="SSF56300">
    <property type="entry name" value="Metallo-dependent phosphatases"/>
    <property type="match status" value="1"/>
</dbReference>
<proteinExistence type="predicted"/>
<name>A0A858SRL9_9RHOB</name>
<dbReference type="GO" id="GO:0016787">
    <property type="term" value="F:hydrolase activity"/>
    <property type="evidence" value="ECO:0007669"/>
    <property type="project" value="InterPro"/>
</dbReference>
<reference evidence="2 3" key="1">
    <citation type="submission" date="2020-02" db="EMBL/GenBank/DDBJ databases">
        <title>Genome sequence of Roseobacter ponti.</title>
        <authorList>
            <person name="Hollensteiner J."/>
            <person name="Schneider D."/>
            <person name="Poehlein A."/>
            <person name="Daniel R."/>
        </authorList>
    </citation>
    <scope>NUCLEOTIDE SEQUENCE [LARGE SCALE GENOMIC DNA]</scope>
    <source>
        <strain evidence="2 3">DSM 106830</strain>
    </source>
</reference>
<dbReference type="PANTHER" id="PTHR43143">
    <property type="entry name" value="METALLOPHOSPHOESTERASE, CALCINEURIN SUPERFAMILY"/>
    <property type="match status" value="1"/>
</dbReference>
<dbReference type="Proteomes" id="UP000503308">
    <property type="component" value="Chromosome"/>
</dbReference>
<organism evidence="2 3">
    <name type="scientific">Roseobacter ponti</name>
    <dbReference type="NCBI Taxonomy" id="1891787"/>
    <lineage>
        <taxon>Bacteria</taxon>
        <taxon>Pseudomonadati</taxon>
        <taxon>Pseudomonadota</taxon>
        <taxon>Alphaproteobacteria</taxon>
        <taxon>Rhodobacterales</taxon>
        <taxon>Roseobacteraceae</taxon>
        <taxon>Roseobacter</taxon>
    </lineage>
</organism>
<dbReference type="AlphaFoldDB" id="A0A858SRL9"/>
<feature type="domain" description="Calcineurin-like phosphoesterase" evidence="1">
    <location>
        <begin position="26"/>
        <end position="232"/>
    </location>
</feature>
<evidence type="ECO:0000313" key="2">
    <source>
        <dbReference type="EMBL" id="QJF50323.1"/>
    </source>
</evidence>
<keyword evidence="3" id="KW-1185">Reference proteome</keyword>
<dbReference type="RefSeq" id="WP_169639539.1">
    <property type="nucleotide sequence ID" value="NZ_CP048788.1"/>
</dbReference>
<dbReference type="KEGG" id="rpon:G3256_03655"/>
<dbReference type="PANTHER" id="PTHR43143:SF1">
    <property type="entry name" value="SERINE_THREONINE-PROTEIN PHOSPHATASE CPPED1"/>
    <property type="match status" value="1"/>
</dbReference>